<dbReference type="OrthoDB" id="5593235at2759"/>
<evidence type="ECO:0000313" key="2">
    <source>
        <dbReference type="EMBL" id="KAJ5184220.1"/>
    </source>
</evidence>
<keyword evidence="1" id="KW-1133">Transmembrane helix</keyword>
<gene>
    <name evidence="2" type="ORF">N7492_001836</name>
</gene>
<dbReference type="AlphaFoldDB" id="A0A9W9IT26"/>
<protein>
    <submittedName>
        <fullName evidence="2">Uncharacterized protein</fullName>
    </submittedName>
</protein>
<evidence type="ECO:0000256" key="1">
    <source>
        <dbReference type="SAM" id="Phobius"/>
    </source>
</evidence>
<proteinExistence type="predicted"/>
<sequence length="525" mass="60070">MKCLLEPELSTVPPLWAQRKSRQRSSRLVLIVCTVVVLFSFFAIFSHYDEIVHPSSTPRPTWSPSKFEYQEAVKKPQAIPPIASPAFPPRPSPKPGKKFVDALGAPLTKPVGVPIIAVIFYGRRHRASVLECYLRKNLASQGGWLDQVIWAVNTKIPGDIVYAEEITKTAPEYKYLAISTPDEDETHYTQVWYDAFKDENAIYLKIDDDVVFAEDNAIPRLVTTLMKNPDALLVSSNVINNPALGWVHYHMGAVHPYMPETAPLTKHLASRDNGVWRPSDLPKRIEPPAQPFGVDEYRYMFGVDNDEDIPKHRWYPISDYHYLSKTPAAASQYDPFGNNLYFWPLAAQAHYSLLQNIEEKALDRYYMVHDIGKTKRGTPSVWRMTGTRLSINFMAIRGRDVFENRDTIARNDDEHTLTVDLPQYIDRSVLVETTSIVAHYSFGPQSSMPKTDLLERYHNYAREKVCPTGILEPESYWEYDDPPELSENEPQIEDQQLAEYPEMKSLLTKLEEDNKMTAAWEGNAE</sequence>
<dbReference type="Proteomes" id="UP001146351">
    <property type="component" value="Unassembled WGS sequence"/>
</dbReference>
<accession>A0A9W9IT26</accession>
<dbReference type="EMBL" id="JAPQKO010000001">
    <property type="protein sequence ID" value="KAJ5184220.1"/>
    <property type="molecule type" value="Genomic_DNA"/>
</dbReference>
<feature type="transmembrane region" description="Helical" evidence="1">
    <location>
        <begin position="28"/>
        <end position="48"/>
    </location>
</feature>
<keyword evidence="1" id="KW-0472">Membrane</keyword>
<keyword evidence="3" id="KW-1185">Reference proteome</keyword>
<evidence type="ECO:0000313" key="3">
    <source>
        <dbReference type="Proteomes" id="UP001146351"/>
    </source>
</evidence>
<reference evidence="2" key="2">
    <citation type="journal article" date="2023" name="IMA Fungus">
        <title>Comparative genomic study of the Penicillium genus elucidates a diverse pangenome and 15 lateral gene transfer events.</title>
        <authorList>
            <person name="Petersen C."/>
            <person name="Sorensen T."/>
            <person name="Nielsen M.R."/>
            <person name="Sondergaard T.E."/>
            <person name="Sorensen J.L."/>
            <person name="Fitzpatrick D.A."/>
            <person name="Frisvad J.C."/>
            <person name="Nielsen K.L."/>
        </authorList>
    </citation>
    <scope>NUCLEOTIDE SEQUENCE</scope>
    <source>
        <strain evidence="2">IBT 21917</strain>
    </source>
</reference>
<comment type="caution">
    <text evidence="2">The sequence shown here is derived from an EMBL/GenBank/DDBJ whole genome shotgun (WGS) entry which is preliminary data.</text>
</comment>
<organism evidence="2 3">
    <name type="scientific">Penicillium capsulatum</name>
    <dbReference type="NCBI Taxonomy" id="69766"/>
    <lineage>
        <taxon>Eukaryota</taxon>
        <taxon>Fungi</taxon>
        <taxon>Dikarya</taxon>
        <taxon>Ascomycota</taxon>
        <taxon>Pezizomycotina</taxon>
        <taxon>Eurotiomycetes</taxon>
        <taxon>Eurotiomycetidae</taxon>
        <taxon>Eurotiales</taxon>
        <taxon>Aspergillaceae</taxon>
        <taxon>Penicillium</taxon>
    </lineage>
</organism>
<reference evidence="2" key="1">
    <citation type="submission" date="2022-11" db="EMBL/GenBank/DDBJ databases">
        <authorList>
            <person name="Petersen C."/>
        </authorList>
    </citation>
    <scope>NUCLEOTIDE SEQUENCE</scope>
    <source>
        <strain evidence="2">IBT 21917</strain>
    </source>
</reference>
<keyword evidence="1" id="KW-0812">Transmembrane</keyword>
<name>A0A9W9IT26_9EURO</name>